<sequence length="467" mass="51657">MEGRREVLVVCGDNMSTGIRTWDVETGDELLRMPTCASPSHGLLCVQDYLLVASQLQNHRPYGGGAIFFWALNKPRAPCRSYPMEEIGPIACSKDGIYLAGGALTGNTYIWEVTTGRLLKYWHAHNGSLICLAFTPDDSLLISGSEDGVICVWHMISLLDITDPPASGTLAPLHILSEHVSSITSLLLMPSQSKPTLISSSLDGMCKVWNFVSGKMMQNHVFPVAVTAIVVDPGEQTLLTGCEDGKIYMTAVIVGLDQDQTLIPGDEFGTLSEHKGPVTALKFSLEGRFFFSASKDGMICIWNAFNWQLVRSFNYGKGHITNLVVIPKSSLSMIDNKKNFPRPRISTLEKTPQLINAAEGTLTLLPGYSSHEDPLLTTSFKTSHVFKKQILDLEQGRRPEAIEMKVETAIENRLWTIAMTKHITSINKQLQSRLLNMMQQRLCPDAQKSRKKARSGVLDERNEPPIP</sequence>
<feature type="repeat" description="WD" evidence="3">
    <location>
        <begin position="176"/>
        <end position="219"/>
    </location>
</feature>
<keyword evidence="1 3" id="KW-0853">WD repeat</keyword>
<feature type="repeat" description="WD" evidence="3">
    <location>
        <begin position="122"/>
        <end position="155"/>
    </location>
</feature>
<dbReference type="InterPro" id="IPR001680">
    <property type="entry name" value="WD40_rpt"/>
</dbReference>
<evidence type="ECO:0000256" key="3">
    <source>
        <dbReference type="PROSITE-ProRule" id="PRU00221"/>
    </source>
</evidence>
<keyword evidence="2" id="KW-0677">Repeat</keyword>
<evidence type="ECO:0000256" key="2">
    <source>
        <dbReference type="ARBA" id="ARBA00022737"/>
    </source>
</evidence>
<dbReference type="GO" id="GO:0006261">
    <property type="term" value="P:DNA-templated DNA replication"/>
    <property type="evidence" value="ECO:0007669"/>
    <property type="project" value="TreeGrafter"/>
</dbReference>
<dbReference type="EMBL" id="JAGGNH010000003">
    <property type="protein sequence ID" value="KAJ0977006.1"/>
    <property type="molecule type" value="Genomic_DNA"/>
</dbReference>
<dbReference type="Pfam" id="PF00400">
    <property type="entry name" value="WD40"/>
    <property type="match status" value="4"/>
</dbReference>
<name>A0A9D5CPC0_9LILI</name>
<dbReference type="PROSITE" id="PS50082">
    <property type="entry name" value="WD_REPEATS_2"/>
    <property type="match status" value="3"/>
</dbReference>
<reference evidence="5" key="2">
    <citation type="journal article" date="2022" name="Hortic Res">
        <title>The genome of Dioscorea zingiberensis sheds light on the biosynthesis, origin and evolution of the medicinally important diosgenin saponins.</title>
        <authorList>
            <person name="Li Y."/>
            <person name="Tan C."/>
            <person name="Li Z."/>
            <person name="Guo J."/>
            <person name="Li S."/>
            <person name="Chen X."/>
            <person name="Wang C."/>
            <person name="Dai X."/>
            <person name="Yang H."/>
            <person name="Song W."/>
            <person name="Hou L."/>
            <person name="Xu J."/>
            <person name="Tong Z."/>
            <person name="Xu A."/>
            <person name="Yuan X."/>
            <person name="Wang W."/>
            <person name="Yang Q."/>
            <person name="Chen L."/>
            <person name="Sun Z."/>
            <person name="Wang K."/>
            <person name="Pan B."/>
            <person name="Chen J."/>
            <person name="Bao Y."/>
            <person name="Liu F."/>
            <person name="Qi X."/>
            <person name="Gang D.R."/>
            <person name="Wen J."/>
            <person name="Li J."/>
        </authorList>
    </citation>
    <scope>NUCLEOTIDE SEQUENCE</scope>
    <source>
        <strain evidence="5">Dzin_1.0</strain>
    </source>
</reference>
<dbReference type="SMART" id="SM00320">
    <property type="entry name" value="WD40"/>
    <property type="match status" value="5"/>
</dbReference>
<feature type="region of interest" description="Disordered" evidence="4">
    <location>
        <begin position="444"/>
        <end position="467"/>
    </location>
</feature>
<dbReference type="PROSITE" id="PS50294">
    <property type="entry name" value="WD_REPEATS_REGION"/>
    <property type="match status" value="2"/>
</dbReference>
<reference evidence="5" key="1">
    <citation type="submission" date="2021-03" db="EMBL/GenBank/DDBJ databases">
        <authorList>
            <person name="Li Z."/>
            <person name="Yang C."/>
        </authorList>
    </citation>
    <scope>NUCLEOTIDE SEQUENCE</scope>
    <source>
        <strain evidence="5">Dzin_1.0</strain>
        <tissue evidence="5">Leaf</tissue>
    </source>
</reference>
<proteinExistence type="predicted"/>
<dbReference type="InterPro" id="IPR011047">
    <property type="entry name" value="Quinoprotein_ADH-like_sf"/>
</dbReference>
<dbReference type="InterPro" id="IPR045227">
    <property type="entry name" value="WDR18/Ipi3/RID3"/>
</dbReference>
<dbReference type="PROSITE" id="PS00678">
    <property type="entry name" value="WD_REPEATS_1"/>
    <property type="match status" value="1"/>
</dbReference>
<evidence type="ECO:0000313" key="6">
    <source>
        <dbReference type="Proteomes" id="UP001085076"/>
    </source>
</evidence>
<dbReference type="OrthoDB" id="756370at2759"/>
<dbReference type="PANTHER" id="PTHR18763">
    <property type="entry name" value="WD-REPEAT PROTEIN 18"/>
    <property type="match status" value="1"/>
</dbReference>
<dbReference type="Proteomes" id="UP001085076">
    <property type="component" value="Miscellaneous, Linkage group lg03"/>
</dbReference>
<dbReference type="InterPro" id="IPR019775">
    <property type="entry name" value="WD40_repeat_CS"/>
</dbReference>
<dbReference type="InterPro" id="IPR015943">
    <property type="entry name" value="WD40/YVTN_repeat-like_dom_sf"/>
</dbReference>
<evidence type="ECO:0000313" key="5">
    <source>
        <dbReference type="EMBL" id="KAJ0977006.1"/>
    </source>
</evidence>
<keyword evidence="6" id="KW-1185">Reference proteome</keyword>
<gene>
    <name evidence="5" type="ORF">J5N97_012480</name>
</gene>
<protein>
    <submittedName>
        <fullName evidence="5">Uncharacterized protein</fullName>
    </submittedName>
</protein>
<evidence type="ECO:0000256" key="1">
    <source>
        <dbReference type="ARBA" id="ARBA00022574"/>
    </source>
</evidence>
<organism evidence="5 6">
    <name type="scientific">Dioscorea zingiberensis</name>
    <dbReference type="NCBI Taxonomy" id="325984"/>
    <lineage>
        <taxon>Eukaryota</taxon>
        <taxon>Viridiplantae</taxon>
        <taxon>Streptophyta</taxon>
        <taxon>Embryophyta</taxon>
        <taxon>Tracheophyta</taxon>
        <taxon>Spermatophyta</taxon>
        <taxon>Magnoliopsida</taxon>
        <taxon>Liliopsida</taxon>
        <taxon>Dioscoreales</taxon>
        <taxon>Dioscoreaceae</taxon>
        <taxon>Dioscorea</taxon>
    </lineage>
</organism>
<dbReference type="PANTHER" id="PTHR18763:SF4">
    <property type="entry name" value="PROTEIN ROOT INITIATION DEFECTIVE 3-LIKE"/>
    <property type="match status" value="1"/>
</dbReference>
<evidence type="ECO:0000256" key="4">
    <source>
        <dbReference type="SAM" id="MobiDB-lite"/>
    </source>
</evidence>
<dbReference type="AlphaFoldDB" id="A0A9D5CPC0"/>
<dbReference type="GO" id="GO:0005656">
    <property type="term" value="C:nuclear pre-replicative complex"/>
    <property type="evidence" value="ECO:0007669"/>
    <property type="project" value="TreeGrafter"/>
</dbReference>
<dbReference type="GO" id="GO:0120330">
    <property type="term" value="C:rixosome complex"/>
    <property type="evidence" value="ECO:0007669"/>
    <property type="project" value="TreeGrafter"/>
</dbReference>
<comment type="caution">
    <text evidence="5">The sequence shown here is derived from an EMBL/GenBank/DDBJ whole genome shotgun (WGS) entry which is preliminary data.</text>
</comment>
<feature type="repeat" description="WD" evidence="3">
    <location>
        <begin position="271"/>
        <end position="312"/>
    </location>
</feature>
<dbReference type="GO" id="GO:0006364">
    <property type="term" value="P:rRNA processing"/>
    <property type="evidence" value="ECO:0007669"/>
    <property type="project" value="TreeGrafter"/>
</dbReference>
<dbReference type="Gene3D" id="2.130.10.10">
    <property type="entry name" value="YVTN repeat-like/Quinoprotein amine dehydrogenase"/>
    <property type="match status" value="2"/>
</dbReference>
<accession>A0A9D5CPC0</accession>
<dbReference type="SUPFAM" id="SSF50998">
    <property type="entry name" value="Quinoprotein alcohol dehydrogenase-like"/>
    <property type="match status" value="1"/>
</dbReference>
<feature type="compositionally biased region" description="Basic and acidic residues" evidence="4">
    <location>
        <begin position="457"/>
        <end position="467"/>
    </location>
</feature>